<dbReference type="AlphaFoldDB" id="I0AJR6"/>
<dbReference type="STRING" id="945713.IALB_1515"/>
<dbReference type="GO" id="GO:0016746">
    <property type="term" value="F:acyltransferase activity"/>
    <property type="evidence" value="ECO:0007669"/>
    <property type="project" value="UniProtKB-KW"/>
</dbReference>
<name>I0AJR6_IGNAJ</name>
<dbReference type="eggNOG" id="COG3176">
    <property type="taxonomic scope" value="Bacteria"/>
</dbReference>
<dbReference type="PANTHER" id="PTHR37323">
    <property type="entry name" value="GCN5-RELATED N-ACETYLTRANSFERASE"/>
    <property type="match status" value="1"/>
</dbReference>
<dbReference type="Proteomes" id="UP000007394">
    <property type="component" value="Chromosome"/>
</dbReference>
<organism evidence="4 5">
    <name type="scientific">Ignavibacterium album (strain DSM 19864 / JCM 16511 / NBRC 101810 / Mat9-16)</name>
    <dbReference type="NCBI Taxonomy" id="945713"/>
    <lineage>
        <taxon>Bacteria</taxon>
        <taxon>Pseudomonadati</taxon>
        <taxon>Ignavibacteriota</taxon>
        <taxon>Ignavibacteria</taxon>
        <taxon>Ignavibacteriales</taxon>
        <taxon>Ignavibacteriaceae</taxon>
        <taxon>Ignavibacterium</taxon>
    </lineage>
</organism>
<evidence type="ECO:0000256" key="3">
    <source>
        <dbReference type="ARBA" id="ARBA00023315"/>
    </source>
</evidence>
<evidence type="ECO:0000256" key="1">
    <source>
        <dbReference type="ARBA" id="ARBA00022679"/>
    </source>
</evidence>
<dbReference type="HOGENOM" id="CLU_2246311_0_0_10"/>
<dbReference type="KEGG" id="ial:IALB_1515"/>
<dbReference type="GO" id="GO:0006629">
    <property type="term" value="P:lipid metabolic process"/>
    <property type="evidence" value="ECO:0007669"/>
    <property type="project" value="UniProtKB-KW"/>
</dbReference>
<evidence type="ECO:0000313" key="4">
    <source>
        <dbReference type="EMBL" id="AFH49223.1"/>
    </source>
</evidence>
<sequence>MSQNLFFENLFNSEDYNKELILLKNLLSNLGFSIPTLFKQYSDLCMPGGIQFAGFNIDNNFGNCVDAFIILDLNYLKENKRKRYLEVNEKRSSNEMIKQLQIQI</sequence>
<dbReference type="InterPro" id="IPR052351">
    <property type="entry name" value="Ornithine_N-alpha-AT"/>
</dbReference>
<protein>
    <submittedName>
        <fullName evidence="4">Phospholipid/glycerol acyltransferase</fullName>
    </submittedName>
</protein>
<dbReference type="PANTHER" id="PTHR37323:SF1">
    <property type="entry name" value="L-ORNITHINE N(ALPHA)-ACYLTRANSFERASE"/>
    <property type="match status" value="1"/>
</dbReference>
<gene>
    <name evidence="4" type="ordered locus">IALB_1515</name>
</gene>
<dbReference type="EMBL" id="CP003418">
    <property type="protein sequence ID" value="AFH49223.1"/>
    <property type="molecule type" value="Genomic_DNA"/>
</dbReference>
<accession>I0AJR6</accession>
<evidence type="ECO:0000256" key="2">
    <source>
        <dbReference type="ARBA" id="ARBA00023098"/>
    </source>
</evidence>
<evidence type="ECO:0000313" key="5">
    <source>
        <dbReference type="Proteomes" id="UP000007394"/>
    </source>
</evidence>
<proteinExistence type="predicted"/>
<keyword evidence="5" id="KW-1185">Reference proteome</keyword>
<dbReference type="OrthoDB" id="1113830at2"/>
<keyword evidence="3 4" id="KW-0012">Acyltransferase</keyword>
<keyword evidence="2" id="KW-0443">Lipid metabolism</keyword>
<reference evidence="4 5" key="1">
    <citation type="journal article" date="2012" name="Front. Microbiol.">
        <title>Complete genome of Ignavibacterium album, a metabolically versatile, flagellated, facultative anaerobe from the phylum Chlorobi.</title>
        <authorList>
            <person name="Liu Z."/>
            <person name="Frigaard N.-U."/>
            <person name="Vogl K."/>
            <person name="Iino T."/>
            <person name="Ohkuma M."/>
            <person name="Overmann J."/>
            <person name="Bryant D.A."/>
        </authorList>
    </citation>
    <scope>NUCLEOTIDE SEQUENCE [LARGE SCALE GENOMIC DNA]</scope>
    <source>
        <strain evidence="5">DSM 19864 / JCM 16511 / NBRC 101810 / Mat9-16</strain>
    </source>
</reference>
<dbReference type="RefSeq" id="WP_014560376.1">
    <property type="nucleotide sequence ID" value="NC_017464.1"/>
</dbReference>
<keyword evidence="1 4" id="KW-0808">Transferase</keyword>